<dbReference type="Pfam" id="PF22624">
    <property type="entry name" value="AASDHPPT_N"/>
    <property type="match status" value="1"/>
</dbReference>
<keyword evidence="5" id="KW-1185">Reference proteome</keyword>
<dbReference type="OrthoDB" id="26719at2759"/>
<evidence type="ECO:0000313" key="5">
    <source>
        <dbReference type="Proteomes" id="UP000799429"/>
    </source>
</evidence>
<comment type="caution">
    <text evidence="4">The sequence shown here is derived from an EMBL/GenBank/DDBJ whole genome shotgun (WGS) entry which is preliminary data.</text>
</comment>
<dbReference type="GO" id="GO:0019878">
    <property type="term" value="P:lysine biosynthetic process via aminoadipic acid"/>
    <property type="evidence" value="ECO:0007669"/>
    <property type="project" value="TreeGrafter"/>
</dbReference>
<dbReference type="GO" id="GO:0005829">
    <property type="term" value="C:cytosol"/>
    <property type="evidence" value="ECO:0007669"/>
    <property type="project" value="TreeGrafter"/>
</dbReference>
<dbReference type="GO" id="GO:0008897">
    <property type="term" value="F:holo-[acyl-carrier-protein] synthase activity"/>
    <property type="evidence" value="ECO:0007669"/>
    <property type="project" value="UniProtKB-EC"/>
</dbReference>
<dbReference type="EC" id="2.7.8.7" evidence="1"/>
<organism evidence="4 5">
    <name type="scientific">Patellaria atrata CBS 101060</name>
    <dbReference type="NCBI Taxonomy" id="1346257"/>
    <lineage>
        <taxon>Eukaryota</taxon>
        <taxon>Fungi</taxon>
        <taxon>Dikarya</taxon>
        <taxon>Ascomycota</taxon>
        <taxon>Pezizomycotina</taxon>
        <taxon>Dothideomycetes</taxon>
        <taxon>Dothideomycetes incertae sedis</taxon>
        <taxon>Patellariales</taxon>
        <taxon>Patellariaceae</taxon>
        <taxon>Patellaria</taxon>
    </lineage>
</organism>
<name>A0A9P4SJG5_9PEZI</name>
<reference evidence="4" key="1">
    <citation type="journal article" date="2020" name="Stud. Mycol.">
        <title>101 Dothideomycetes genomes: a test case for predicting lifestyles and emergence of pathogens.</title>
        <authorList>
            <person name="Haridas S."/>
            <person name="Albert R."/>
            <person name="Binder M."/>
            <person name="Bloem J."/>
            <person name="Labutti K."/>
            <person name="Salamov A."/>
            <person name="Andreopoulos B."/>
            <person name="Baker S."/>
            <person name="Barry K."/>
            <person name="Bills G."/>
            <person name="Bluhm B."/>
            <person name="Cannon C."/>
            <person name="Castanera R."/>
            <person name="Culley D."/>
            <person name="Daum C."/>
            <person name="Ezra D."/>
            <person name="Gonzalez J."/>
            <person name="Henrissat B."/>
            <person name="Kuo A."/>
            <person name="Liang C."/>
            <person name="Lipzen A."/>
            <person name="Lutzoni F."/>
            <person name="Magnuson J."/>
            <person name="Mondo S."/>
            <person name="Nolan M."/>
            <person name="Ohm R."/>
            <person name="Pangilinan J."/>
            <person name="Park H.-J."/>
            <person name="Ramirez L."/>
            <person name="Alfaro M."/>
            <person name="Sun H."/>
            <person name="Tritt A."/>
            <person name="Yoshinaga Y."/>
            <person name="Zwiers L.-H."/>
            <person name="Turgeon B."/>
            <person name="Goodwin S."/>
            <person name="Spatafora J."/>
            <person name="Crous P."/>
            <person name="Grigoriev I."/>
        </authorList>
    </citation>
    <scope>NUCLEOTIDE SEQUENCE</scope>
    <source>
        <strain evidence="4">CBS 101060</strain>
    </source>
</reference>
<dbReference type="AlphaFoldDB" id="A0A9P4SJG5"/>
<protein>
    <recommendedName>
        <fullName evidence="1">holo-[acyl-carrier-protein] synthase</fullName>
        <ecNumber evidence="1">2.7.8.7</ecNumber>
    </recommendedName>
</protein>
<accession>A0A9P4SJG5</accession>
<dbReference type="Proteomes" id="UP000799429">
    <property type="component" value="Unassembled WGS sequence"/>
</dbReference>
<dbReference type="InterPro" id="IPR055066">
    <property type="entry name" value="AASDHPPT_N"/>
</dbReference>
<dbReference type="PANTHER" id="PTHR12215:SF10">
    <property type="entry name" value="L-AMINOADIPATE-SEMIALDEHYDE DEHYDROGENASE-PHOSPHOPANTETHEINYL TRANSFERASE"/>
    <property type="match status" value="1"/>
</dbReference>
<proteinExistence type="predicted"/>
<dbReference type="GO" id="GO:0000287">
    <property type="term" value="F:magnesium ion binding"/>
    <property type="evidence" value="ECO:0007669"/>
    <property type="project" value="InterPro"/>
</dbReference>
<evidence type="ECO:0000259" key="3">
    <source>
        <dbReference type="Pfam" id="PF22624"/>
    </source>
</evidence>
<dbReference type="EMBL" id="MU006089">
    <property type="protein sequence ID" value="KAF2842932.1"/>
    <property type="molecule type" value="Genomic_DNA"/>
</dbReference>
<dbReference type="SUPFAM" id="SSF56214">
    <property type="entry name" value="4'-phosphopantetheinyl transferase"/>
    <property type="match status" value="2"/>
</dbReference>
<dbReference type="InterPro" id="IPR050559">
    <property type="entry name" value="P-Pant_transferase_sf"/>
</dbReference>
<dbReference type="PANTHER" id="PTHR12215">
    <property type="entry name" value="PHOSPHOPANTETHEINE TRANSFERASE"/>
    <property type="match status" value="1"/>
</dbReference>
<evidence type="ECO:0000256" key="2">
    <source>
        <dbReference type="ARBA" id="ARBA00022679"/>
    </source>
</evidence>
<dbReference type="Gene3D" id="3.90.470.20">
    <property type="entry name" value="4'-phosphopantetheinyl transferase domain"/>
    <property type="match status" value="1"/>
</dbReference>
<evidence type="ECO:0000313" key="4">
    <source>
        <dbReference type="EMBL" id="KAF2842932.1"/>
    </source>
</evidence>
<dbReference type="InterPro" id="IPR037143">
    <property type="entry name" value="4-PPantetheinyl_Trfase_dom_sf"/>
</dbReference>
<evidence type="ECO:0000256" key="1">
    <source>
        <dbReference type="ARBA" id="ARBA00013172"/>
    </source>
</evidence>
<keyword evidence="2 4" id="KW-0808">Transferase</keyword>
<feature type="domain" description="4'-phosphopantetheinyl transferase N-terminal" evidence="3">
    <location>
        <begin position="30"/>
        <end position="119"/>
    </location>
</feature>
<gene>
    <name evidence="4" type="ORF">M501DRAFT_1012315</name>
</gene>
<sequence length="336" mass="38358">MPARITPLITCLMLDTRNLWPGQKIDDAASDVLQLLDPEEQRKARGMLQIKDARMVVASALIKRYYISKTLGIPWKSILFGRRPDPVHGKPCYLPEDGSESPIEFNVSHQAGIVVLVGCERSEAELGVDIVCVNERDDYRIIDSEGLNGWVNMFEQFFSPEEVWDMSYNVDTFQLLDGVDITPDELGRHDRCCTRGRELTVDLKNGQQRTFNSDLLIDAKLRRFYTFYCHKEAYIKLTGEAMLADWLQELEFRNVRSPKPGTVARCSTHGRWGEKANDVEVWLHGRRVEDVKMEIQAFEEDFMISIAARPASKFEGEDMPTFQNISVEDIISVGTS</sequence>